<keyword evidence="1" id="KW-0812">Transmembrane</keyword>
<reference evidence="3" key="2">
    <citation type="submission" date="2015-01" db="EMBL/GenBank/DDBJ databases">
        <title>Evolutionary Origins and Diversification of the Mycorrhizal Mutualists.</title>
        <authorList>
            <consortium name="DOE Joint Genome Institute"/>
            <consortium name="Mycorrhizal Genomics Consortium"/>
            <person name="Kohler A."/>
            <person name="Kuo A."/>
            <person name="Nagy L.G."/>
            <person name="Floudas D."/>
            <person name="Copeland A."/>
            <person name="Barry K.W."/>
            <person name="Cichocki N."/>
            <person name="Veneault-Fourrey C."/>
            <person name="LaButti K."/>
            <person name="Lindquist E.A."/>
            <person name="Lipzen A."/>
            <person name="Lundell T."/>
            <person name="Morin E."/>
            <person name="Murat C."/>
            <person name="Riley R."/>
            <person name="Ohm R."/>
            <person name="Sun H."/>
            <person name="Tunlid A."/>
            <person name="Henrissat B."/>
            <person name="Grigoriev I.V."/>
            <person name="Hibbett D.S."/>
            <person name="Martin F."/>
        </authorList>
    </citation>
    <scope>NUCLEOTIDE SEQUENCE [LARGE SCALE GENOMIC DNA]</scope>
    <source>
        <strain evidence="3">F 1598</strain>
    </source>
</reference>
<keyword evidence="1" id="KW-1133">Transmembrane helix</keyword>
<dbReference type="HOGENOM" id="CLU_2961673_0_0_1"/>
<sequence length="59" mass="6448">MHSCISRIVICTSDSSSALSTTSIVDVFWSEVRRIGATTIICYQLAICSSLITTFFTLP</sequence>
<dbReference type="EMBL" id="KN833055">
    <property type="protein sequence ID" value="KIM74805.1"/>
    <property type="molecule type" value="Genomic_DNA"/>
</dbReference>
<name>A0A0C3EQF8_PILCF</name>
<keyword evidence="3" id="KW-1185">Reference proteome</keyword>
<reference evidence="2 3" key="1">
    <citation type="submission" date="2014-04" db="EMBL/GenBank/DDBJ databases">
        <authorList>
            <consortium name="DOE Joint Genome Institute"/>
            <person name="Kuo A."/>
            <person name="Tarkka M."/>
            <person name="Buscot F."/>
            <person name="Kohler A."/>
            <person name="Nagy L.G."/>
            <person name="Floudas D."/>
            <person name="Copeland A."/>
            <person name="Barry K.W."/>
            <person name="Cichocki N."/>
            <person name="Veneault-Fourrey C."/>
            <person name="LaButti K."/>
            <person name="Lindquist E.A."/>
            <person name="Lipzen A."/>
            <person name="Lundell T."/>
            <person name="Morin E."/>
            <person name="Murat C."/>
            <person name="Sun H."/>
            <person name="Tunlid A."/>
            <person name="Henrissat B."/>
            <person name="Grigoriev I.V."/>
            <person name="Hibbett D.S."/>
            <person name="Martin F."/>
            <person name="Nordberg H.P."/>
            <person name="Cantor M.N."/>
            <person name="Hua S.X."/>
        </authorList>
    </citation>
    <scope>NUCLEOTIDE SEQUENCE [LARGE SCALE GENOMIC DNA]</scope>
    <source>
        <strain evidence="2 3">F 1598</strain>
    </source>
</reference>
<evidence type="ECO:0000313" key="3">
    <source>
        <dbReference type="Proteomes" id="UP000054166"/>
    </source>
</evidence>
<proteinExistence type="predicted"/>
<dbReference type="Proteomes" id="UP000054166">
    <property type="component" value="Unassembled WGS sequence"/>
</dbReference>
<dbReference type="InParanoid" id="A0A0C3EQF8"/>
<gene>
    <name evidence="2" type="ORF">PILCRDRAFT_693982</name>
</gene>
<keyword evidence="1" id="KW-0472">Membrane</keyword>
<dbReference type="AlphaFoldDB" id="A0A0C3EQF8"/>
<protein>
    <submittedName>
        <fullName evidence="2">Uncharacterized protein</fullName>
    </submittedName>
</protein>
<accession>A0A0C3EQF8</accession>
<evidence type="ECO:0000256" key="1">
    <source>
        <dbReference type="SAM" id="Phobius"/>
    </source>
</evidence>
<evidence type="ECO:0000313" key="2">
    <source>
        <dbReference type="EMBL" id="KIM74805.1"/>
    </source>
</evidence>
<organism evidence="2 3">
    <name type="scientific">Piloderma croceum (strain F 1598)</name>
    <dbReference type="NCBI Taxonomy" id="765440"/>
    <lineage>
        <taxon>Eukaryota</taxon>
        <taxon>Fungi</taxon>
        <taxon>Dikarya</taxon>
        <taxon>Basidiomycota</taxon>
        <taxon>Agaricomycotina</taxon>
        <taxon>Agaricomycetes</taxon>
        <taxon>Agaricomycetidae</taxon>
        <taxon>Atheliales</taxon>
        <taxon>Atheliaceae</taxon>
        <taxon>Piloderma</taxon>
    </lineage>
</organism>
<feature type="transmembrane region" description="Helical" evidence="1">
    <location>
        <begin position="35"/>
        <end position="58"/>
    </location>
</feature>